<sequence>MKNRSALAILFVIVFIDLLGFGMVIPVMALYAERLGAPDAQIGWLMTGYSAMQFVFTPIWGRLSDRHGRRPLLLLSIVMTAVGFLGYALAPSFAWLLVSRLFAGAATANIAIAQAYIADVTPPEGRARGMGLIGAAFGLGFVLGPAIGGLLSAISLSAPGYAAAALAAANGVAAFFVLPEPAAHVQAERRPHLEALLGGVSRPGIRRLILIYFIAILAFSGMEATFALLAVHRYGLDQRQVSYVFALIGVVATVVQGGLIGPLSRRFGERALLVAGLLLQAAALAALPYAGSVAGLLVATVPLAFGSSLTTPSLTSLVSRSARAEDQGGTLGIGQSAAALGRIAGPISATHAYSQLWFAAPYLGGAALMLAGAAVGSTLRRPPRHEPVEPGAAPAEEG</sequence>
<dbReference type="CDD" id="cd17330">
    <property type="entry name" value="MFS_SLC46_TetA_like"/>
    <property type="match status" value="1"/>
</dbReference>
<feature type="transmembrane region" description="Helical" evidence="6">
    <location>
        <begin position="7"/>
        <end position="30"/>
    </location>
</feature>
<dbReference type="PANTHER" id="PTHR23504:SF15">
    <property type="entry name" value="MAJOR FACILITATOR SUPERFAMILY (MFS) PROFILE DOMAIN-CONTAINING PROTEIN"/>
    <property type="match status" value="1"/>
</dbReference>
<dbReference type="EMBL" id="CP001359">
    <property type="protein sequence ID" value="ACL63510.1"/>
    <property type="molecule type" value="Genomic_DNA"/>
</dbReference>
<keyword evidence="9" id="KW-1185">Reference proteome</keyword>
<evidence type="ECO:0000259" key="7">
    <source>
        <dbReference type="PROSITE" id="PS50850"/>
    </source>
</evidence>
<keyword evidence="3 6" id="KW-0812">Transmembrane</keyword>
<dbReference type="GO" id="GO:0016020">
    <property type="term" value="C:membrane"/>
    <property type="evidence" value="ECO:0007669"/>
    <property type="project" value="UniProtKB-SubCell"/>
</dbReference>
<reference evidence="8" key="1">
    <citation type="submission" date="2009-01" db="EMBL/GenBank/DDBJ databases">
        <title>Complete sequence of Anaeromyxobacter dehalogenans 2CP-1.</title>
        <authorList>
            <consortium name="US DOE Joint Genome Institute"/>
            <person name="Lucas S."/>
            <person name="Copeland A."/>
            <person name="Lapidus A."/>
            <person name="Glavina del Rio T."/>
            <person name="Dalin E."/>
            <person name="Tice H."/>
            <person name="Bruce D."/>
            <person name="Goodwin L."/>
            <person name="Pitluck S."/>
            <person name="Saunders E."/>
            <person name="Brettin T."/>
            <person name="Detter J.C."/>
            <person name="Han C."/>
            <person name="Larimer F."/>
            <person name="Land M."/>
            <person name="Hauser L."/>
            <person name="Kyrpides N."/>
            <person name="Ovchinnikova G."/>
            <person name="Beliaev A.S."/>
            <person name="Richardson P."/>
        </authorList>
    </citation>
    <scope>NUCLEOTIDE SEQUENCE</scope>
    <source>
        <strain evidence="8">2CP-1</strain>
    </source>
</reference>
<keyword evidence="5 6" id="KW-0472">Membrane</keyword>
<dbReference type="InterPro" id="IPR011701">
    <property type="entry name" value="MFS"/>
</dbReference>
<comment type="subcellular location">
    <subcellularLocation>
        <location evidence="1">Membrane</location>
        <topology evidence="1">Multi-pass membrane protein</topology>
    </subcellularLocation>
</comment>
<proteinExistence type="predicted"/>
<feature type="transmembrane region" description="Helical" evidence="6">
    <location>
        <begin position="130"/>
        <end position="154"/>
    </location>
</feature>
<dbReference type="InterPro" id="IPR036259">
    <property type="entry name" value="MFS_trans_sf"/>
</dbReference>
<feature type="transmembrane region" description="Helical" evidence="6">
    <location>
        <begin position="72"/>
        <end position="90"/>
    </location>
</feature>
<dbReference type="Proteomes" id="UP000007089">
    <property type="component" value="Chromosome"/>
</dbReference>
<dbReference type="GO" id="GO:0022857">
    <property type="term" value="F:transmembrane transporter activity"/>
    <property type="evidence" value="ECO:0007669"/>
    <property type="project" value="InterPro"/>
</dbReference>
<evidence type="ECO:0000256" key="2">
    <source>
        <dbReference type="ARBA" id="ARBA00022448"/>
    </source>
</evidence>
<dbReference type="HOGENOM" id="CLU_001265_10_11_7"/>
<evidence type="ECO:0000256" key="5">
    <source>
        <dbReference type="ARBA" id="ARBA00023136"/>
    </source>
</evidence>
<dbReference type="InterPro" id="IPR001958">
    <property type="entry name" value="Tet-R_TetA/multi-R_MdtG-like"/>
</dbReference>
<evidence type="ECO:0000256" key="4">
    <source>
        <dbReference type="ARBA" id="ARBA00022989"/>
    </source>
</evidence>
<organism evidence="8 9">
    <name type="scientific">Anaeromyxobacter dehalogenans (strain ATCC BAA-258 / DSM 21875 / 2CP-1)</name>
    <dbReference type="NCBI Taxonomy" id="455488"/>
    <lineage>
        <taxon>Bacteria</taxon>
        <taxon>Pseudomonadati</taxon>
        <taxon>Myxococcota</taxon>
        <taxon>Myxococcia</taxon>
        <taxon>Myxococcales</taxon>
        <taxon>Cystobacterineae</taxon>
        <taxon>Anaeromyxobacteraceae</taxon>
        <taxon>Anaeromyxobacter</taxon>
    </lineage>
</organism>
<keyword evidence="2" id="KW-0813">Transport</keyword>
<feature type="transmembrane region" description="Helical" evidence="6">
    <location>
        <begin position="96"/>
        <end position="118"/>
    </location>
</feature>
<feature type="transmembrane region" description="Helical" evidence="6">
    <location>
        <begin position="356"/>
        <end position="375"/>
    </location>
</feature>
<keyword evidence="4 6" id="KW-1133">Transmembrane helix</keyword>
<dbReference type="InterPro" id="IPR020846">
    <property type="entry name" value="MFS_dom"/>
</dbReference>
<dbReference type="Gene3D" id="1.20.1250.20">
    <property type="entry name" value="MFS general substrate transporter like domains"/>
    <property type="match status" value="1"/>
</dbReference>
<accession>B8J8R2</accession>
<feature type="transmembrane region" description="Helical" evidence="6">
    <location>
        <begin position="42"/>
        <end position="60"/>
    </location>
</feature>
<evidence type="ECO:0000256" key="3">
    <source>
        <dbReference type="ARBA" id="ARBA00022692"/>
    </source>
</evidence>
<dbReference type="PROSITE" id="PS50850">
    <property type="entry name" value="MFS"/>
    <property type="match status" value="1"/>
</dbReference>
<evidence type="ECO:0000256" key="1">
    <source>
        <dbReference type="ARBA" id="ARBA00004141"/>
    </source>
</evidence>
<dbReference type="PRINTS" id="PR01035">
    <property type="entry name" value="TCRTETA"/>
</dbReference>
<feature type="transmembrane region" description="Helical" evidence="6">
    <location>
        <begin position="209"/>
        <end position="231"/>
    </location>
</feature>
<gene>
    <name evidence="8" type="ordered locus">A2cp1_0151</name>
</gene>
<dbReference type="RefSeq" id="WP_012631589.1">
    <property type="nucleotide sequence ID" value="NC_011891.1"/>
</dbReference>
<feature type="transmembrane region" description="Helical" evidence="6">
    <location>
        <begin position="272"/>
        <end position="305"/>
    </location>
</feature>
<evidence type="ECO:0000313" key="8">
    <source>
        <dbReference type="EMBL" id="ACL63510.1"/>
    </source>
</evidence>
<name>B8J8R2_ANAD2</name>
<feature type="transmembrane region" description="Helical" evidence="6">
    <location>
        <begin position="160"/>
        <end position="179"/>
    </location>
</feature>
<dbReference type="SUPFAM" id="SSF103473">
    <property type="entry name" value="MFS general substrate transporter"/>
    <property type="match status" value="1"/>
</dbReference>
<dbReference type="AlphaFoldDB" id="B8J8R2"/>
<dbReference type="PANTHER" id="PTHR23504">
    <property type="entry name" value="MAJOR FACILITATOR SUPERFAMILY DOMAIN-CONTAINING PROTEIN 10"/>
    <property type="match status" value="1"/>
</dbReference>
<dbReference type="Pfam" id="PF07690">
    <property type="entry name" value="MFS_1"/>
    <property type="match status" value="1"/>
</dbReference>
<protein>
    <submittedName>
        <fullName evidence="8">Major facilitator superfamily MFS_1</fullName>
    </submittedName>
</protein>
<feature type="domain" description="Major facilitator superfamily (MFS) profile" evidence="7">
    <location>
        <begin position="6"/>
        <end position="384"/>
    </location>
</feature>
<evidence type="ECO:0000256" key="6">
    <source>
        <dbReference type="SAM" id="Phobius"/>
    </source>
</evidence>
<evidence type="ECO:0000313" key="9">
    <source>
        <dbReference type="Proteomes" id="UP000007089"/>
    </source>
</evidence>
<feature type="transmembrane region" description="Helical" evidence="6">
    <location>
        <begin position="243"/>
        <end position="260"/>
    </location>
</feature>
<dbReference type="KEGG" id="acp:A2cp1_0151"/>